<protein>
    <submittedName>
        <fullName evidence="2">Glutathione S-transferase</fullName>
    </submittedName>
</protein>
<organism evidence="1 2">
    <name type="scientific">Panagrolaimus sp. JU765</name>
    <dbReference type="NCBI Taxonomy" id="591449"/>
    <lineage>
        <taxon>Eukaryota</taxon>
        <taxon>Metazoa</taxon>
        <taxon>Ecdysozoa</taxon>
        <taxon>Nematoda</taxon>
        <taxon>Chromadorea</taxon>
        <taxon>Rhabditida</taxon>
        <taxon>Tylenchina</taxon>
        <taxon>Panagrolaimomorpha</taxon>
        <taxon>Panagrolaimoidea</taxon>
        <taxon>Panagrolaimidae</taxon>
        <taxon>Panagrolaimus</taxon>
    </lineage>
</organism>
<accession>A0AC34QSF5</accession>
<sequence length="291" mass="33966">MEILNNFPDFKLFILLAIPLCLLFLVYLAFKNVSTLGAIILTKMEGGRIKTNNFEKNVVYLFQMQCTSKAPNSSPHCLTVEAWLKYHKIPYVPVYSSMLKSKTGQIPYIIFNGEEIDGPKDILDFLKKVFNIKPELSEEDEKKSKALEKMIDEDFFNELMYFNIYKNKKLLKGYLLKLMPEYMAGLIFASIYGPVKQHLDEIGMLELPENEVYKSLEKHLVYFDEILGEKKYLFGNEATEADFALFALLLTSFYGHSPKPLKTMFEKVPKLKIYMEEMLYELYPRFSITYK</sequence>
<evidence type="ECO:0000313" key="2">
    <source>
        <dbReference type="WBParaSite" id="JU765_v2.g18889.t1"/>
    </source>
</evidence>
<name>A0AC34QSF5_9BILA</name>
<dbReference type="Proteomes" id="UP000887576">
    <property type="component" value="Unplaced"/>
</dbReference>
<proteinExistence type="predicted"/>
<dbReference type="WBParaSite" id="JU765_v2.g18889.t1">
    <property type="protein sequence ID" value="JU765_v2.g18889.t1"/>
    <property type="gene ID" value="JU765_v2.g18889"/>
</dbReference>
<reference evidence="2" key="1">
    <citation type="submission" date="2022-11" db="UniProtKB">
        <authorList>
            <consortium name="WormBaseParasite"/>
        </authorList>
    </citation>
    <scope>IDENTIFICATION</scope>
</reference>
<evidence type="ECO:0000313" key="1">
    <source>
        <dbReference type="Proteomes" id="UP000887576"/>
    </source>
</evidence>